<dbReference type="OrthoDB" id="1065058at2759"/>
<dbReference type="GO" id="GO:0005524">
    <property type="term" value="F:ATP binding"/>
    <property type="evidence" value="ECO:0007669"/>
    <property type="project" value="InterPro"/>
</dbReference>
<organism evidence="2 3">
    <name type="scientific">Polarella glacialis</name>
    <name type="common">Dinoflagellate</name>
    <dbReference type="NCBI Taxonomy" id="89957"/>
    <lineage>
        <taxon>Eukaryota</taxon>
        <taxon>Sar</taxon>
        <taxon>Alveolata</taxon>
        <taxon>Dinophyceae</taxon>
        <taxon>Suessiales</taxon>
        <taxon>Suessiaceae</taxon>
        <taxon>Polarella</taxon>
    </lineage>
</organism>
<feature type="non-terminal residue" evidence="2">
    <location>
        <position position="1"/>
    </location>
</feature>
<dbReference type="Gene3D" id="1.10.510.10">
    <property type="entry name" value="Transferase(Phosphotransferase) domain 1"/>
    <property type="match status" value="1"/>
</dbReference>
<dbReference type="InterPro" id="IPR011009">
    <property type="entry name" value="Kinase-like_dom_sf"/>
</dbReference>
<dbReference type="InterPro" id="IPR000719">
    <property type="entry name" value="Prot_kinase_dom"/>
</dbReference>
<accession>A0A813EW40</accession>
<dbReference type="GO" id="GO:0004672">
    <property type="term" value="F:protein kinase activity"/>
    <property type="evidence" value="ECO:0007669"/>
    <property type="project" value="InterPro"/>
</dbReference>
<comment type="caution">
    <text evidence="2">The sequence shown here is derived from an EMBL/GenBank/DDBJ whole genome shotgun (WGS) entry which is preliminary data.</text>
</comment>
<dbReference type="PROSITE" id="PS50011">
    <property type="entry name" value="PROTEIN_KINASE_DOM"/>
    <property type="match status" value="1"/>
</dbReference>
<feature type="domain" description="Protein kinase" evidence="1">
    <location>
        <begin position="1"/>
        <end position="66"/>
    </location>
</feature>
<evidence type="ECO:0000313" key="3">
    <source>
        <dbReference type="Proteomes" id="UP000654075"/>
    </source>
</evidence>
<evidence type="ECO:0000313" key="2">
    <source>
        <dbReference type="EMBL" id="CAE8602014.1"/>
    </source>
</evidence>
<proteinExistence type="predicted"/>
<evidence type="ECO:0000259" key="1">
    <source>
        <dbReference type="PROSITE" id="PS50011"/>
    </source>
</evidence>
<dbReference type="SUPFAM" id="SSF56112">
    <property type="entry name" value="Protein kinase-like (PK-like)"/>
    <property type="match status" value="1"/>
</dbReference>
<gene>
    <name evidence="2" type="ORF">PGLA1383_LOCUS20274</name>
</gene>
<protein>
    <recommendedName>
        <fullName evidence="1">Protein kinase domain-containing protein</fullName>
    </recommendedName>
</protein>
<keyword evidence="3" id="KW-1185">Reference proteome</keyword>
<sequence>VVHALLAGSLPFAARTEMQLYAKIRRGFFQFPDCLGELPRKLIKGCLRPEPSTRPSSTAIMRHSWVTGSVPGEAPVVDRPPAPLPGVMGQRVAAKRPEHPLKHCYGSHADLDLLRTAGGGTAVGGS</sequence>
<dbReference type="Proteomes" id="UP000654075">
    <property type="component" value="Unassembled WGS sequence"/>
</dbReference>
<reference evidence="2" key="1">
    <citation type="submission" date="2021-02" db="EMBL/GenBank/DDBJ databases">
        <authorList>
            <person name="Dougan E. K."/>
            <person name="Rhodes N."/>
            <person name="Thang M."/>
            <person name="Chan C."/>
        </authorList>
    </citation>
    <scope>NUCLEOTIDE SEQUENCE</scope>
</reference>
<dbReference type="EMBL" id="CAJNNV010013764">
    <property type="protein sequence ID" value="CAE8602014.1"/>
    <property type="molecule type" value="Genomic_DNA"/>
</dbReference>
<dbReference type="AlphaFoldDB" id="A0A813EW40"/>
<name>A0A813EW40_POLGL</name>